<dbReference type="eggNOG" id="COG2319">
    <property type="taxonomic scope" value="Bacteria"/>
</dbReference>
<dbReference type="Gene3D" id="2.130.10.10">
    <property type="entry name" value="YVTN repeat-like/Quinoprotein amine dehydrogenase"/>
    <property type="match status" value="2"/>
</dbReference>
<evidence type="ECO:0000313" key="5">
    <source>
        <dbReference type="EMBL" id="ACR12975.1"/>
    </source>
</evidence>
<dbReference type="InterPro" id="IPR019775">
    <property type="entry name" value="WD40_repeat_CS"/>
</dbReference>
<dbReference type="EMBL" id="CP001614">
    <property type="protein sequence ID" value="ACR12975.1"/>
    <property type="molecule type" value="Genomic_DNA"/>
</dbReference>
<feature type="chain" id="PRO_5002947019" evidence="4">
    <location>
        <begin position="28"/>
        <end position="341"/>
    </location>
</feature>
<sequence length="341" mass="37196">MPAPLSPVTSNRASTLALLFFCSLLCACNGAQSPSESLEVATVGLHAGTLDATGTRAVVGSLYQGGSFWQLDSRARKFNWNHNRDEFTTIIHTAFASNSDYALTADASALVLWNTRTGEALRYWSAPGEILDAALGPMGNIALLGLSDHTAVLFDIQRGGILYRLPSDNRVRSVDLSRNGRMAITGSEDATATLWDTSTGKPLRKIKHNDDVQLVRLSPDGNLALSVSKYDKALIWQTRDGKALGELPLNAEHLKRGMMFSAARFSDDNTKLLTGRPDQMVQLWRLPNLVEVERWRLPKRKRWKPGGAAVLDVSFDAQVARFHAIASNGFIHTLASAPTAP</sequence>
<keyword evidence="1 3" id="KW-0853">WD repeat</keyword>
<dbReference type="InterPro" id="IPR011047">
    <property type="entry name" value="Quinoprotein_ADH-like_sf"/>
</dbReference>
<reference evidence="5 6" key="1">
    <citation type="journal article" date="2009" name="PLoS ONE">
        <title>The complete genome of Teredinibacter turnerae T7901: an intracellular endosymbiont of marine wood-boring bivalves (shipworms).</title>
        <authorList>
            <person name="Yang J.C."/>
            <person name="Madupu R."/>
            <person name="Durkin A.S."/>
            <person name="Ekborg N.A."/>
            <person name="Pedamallu C.S."/>
            <person name="Hostetler J.B."/>
            <person name="Radune D."/>
            <person name="Toms B.S."/>
            <person name="Henrissat B."/>
            <person name="Coutinho P.M."/>
            <person name="Schwarz S."/>
            <person name="Field L."/>
            <person name="Trindade-Silva A.E."/>
            <person name="Soares C.A.G."/>
            <person name="Elshahawi S."/>
            <person name="Hanora A."/>
            <person name="Schmidt E.W."/>
            <person name="Haygood M.G."/>
            <person name="Posfai J."/>
            <person name="Benner J."/>
            <person name="Madinger C."/>
            <person name="Nove J."/>
            <person name="Anton B."/>
            <person name="Chaudhary K."/>
            <person name="Foster J."/>
            <person name="Holman A."/>
            <person name="Kumar S."/>
            <person name="Lessard P.A."/>
            <person name="Luyten Y.A."/>
            <person name="Slatko B."/>
            <person name="Wood N."/>
            <person name="Wu B."/>
            <person name="Teplitski M."/>
            <person name="Mougous J.D."/>
            <person name="Ward N."/>
            <person name="Eisen J.A."/>
            <person name="Badger J.H."/>
            <person name="Distel D.L."/>
        </authorList>
    </citation>
    <scope>NUCLEOTIDE SEQUENCE [LARGE SCALE GENOMIC DNA]</scope>
    <source>
        <strain evidence="6">ATCC 39867 / T7901</strain>
    </source>
</reference>
<dbReference type="InterPro" id="IPR015943">
    <property type="entry name" value="WD40/YVTN_repeat-like_dom_sf"/>
</dbReference>
<dbReference type="PROSITE" id="PS00678">
    <property type="entry name" value="WD_REPEATS_1"/>
    <property type="match status" value="1"/>
</dbReference>
<dbReference type="STRING" id="377629.TERTU_0258"/>
<evidence type="ECO:0000256" key="1">
    <source>
        <dbReference type="ARBA" id="ARBA00022574"/>
    </source>
</evidence>
<protein>
    <submittedName>
        <fullName evidence="5">WD40 domain protein</fullName>
    </submittedName>
</protein>
<dbReference type="AlphaFoldDB" id="C5BLN4"/>
<keyword evidence="6" id="KW-1185">Reference proteome</keyword>
<dbReference type="RefSeq" id="WP_015819088.1">
    <property type="nucleotide sequence ID" value="NC_012997.1"/>
</dbReference>
<dbReference type="PANTHER" id="PTHR19879:SF9">
    <property type="entry name" value="TRANSCRIPTION INITIATION FACTOR TFIID SUBUNIT 5"/>
    <property type="match status" value="1"/>
</dbReference>
<evidence type="ECO:0000313" key="6">
    <source>
        <dbReference type="Proteomes" id="UP000009080"/>
    </source>
</evidence>
<proteinExistence type="predicted"/>
<dbReference type="Pfam" id="PF00400">
    <property type="entry name" value="WD40"/>
    <property type="match status" value="1"/>
</dbReference>
<organism evidence="5 6">
    <name type="scientific">Teredinibacter turnerae (strain ATCC 39867 / T7901)</name>
    <dbReference type="NCBI Taxonomy" id="377629"/>
    <lineage>
        <taxon>Bacteria</taxon>
        <taxon>Pseudomonadati</taxon>
        <taxon>Pseudomonadota</taxon>
        <taxon>Gammaproteobacteria</taxon>
        <taxon>Cellvibrionales</taxon>
        <taxon>Cellvibrionaceae</taxon>
        <taxon>Teredinibacter</taxon>
    </lineage>
</organism>
<dbReference type="HOGENOM" id="CLU_073582_0_0_6"/>
<evidence type="ECO:0000256" key="4">
    <source>
        <dbReference type="SAM" id="SignalP"/>
    </source>
</evidence>
<dbReference type="InterPro" id="IPR001680">
    <property type="entry name" value="WD40_rpt"/>
</dbReference>
<evidence type="ECO:0000256" key="2">
    <source>
        <dbReference type="ARBA" id="ARBA00022737"/>
    </source>
</evidence>
<name>C5BLN4_TERTT</name>
<feature type="repeat" description="WD" evidence="3">
    <location>
        <begin position="171"/>
        <end position="205"/>
    </location>
</feature>
<dbReference type="SUPFAM" id="SSF50998">
    <property type="entry name" value="Quinoprotein alcohol dehydrogenase-like"/>
    <property type="match status" value="1"/>
</dbReference>
<evidence type="ECO:0000256" key="3">
    <source>
        <dbReference type="PROSITE-ProRule" id="PRU00221"/>
    </source>
</evidence>
<dbReference type="OrthoDB" id="6192037at2"/>
<keyword evidence="4" id="KW-0732">Signal</keyword>
<dbReference type="Proteomes" id="UP000009080">
    <property type="component" value="Chromosome"/>
</dbReference>
<dbReference type="PANTHER" id="PTHR19879">
    <property type="entry name" value="TRANSCRIPTION INITIATION FACTOR TFIID"/>
    <property type="match status" value="1"/>
</dbReference>
<dbReference type="KEGG" id="ttu:TERTU_0258"/>
<dbReference type="PROSITE" id="PS50082">
    <property type="entry name" value="WD_REPEATS_2"/>
    <property type="match status" value="1"/>
</dbReference>
<dbReference type="SMART" id="SM00320">
    <property type="entry name" value="WD40"/>
    <property type="match status" value="4"/>
</dbReference>
<gene>
    <name evidence="5" type="ordered locus">TERTU_0258</name>
</gene>
<keyword evidence="2" id="KW-0677">Repeat</keyword>
<feature type="signal peptide" evidence="4">
    <location>
        <begin position="1"/>
        <end position="27"/>
    </location>
</feature>
<accession>C5BLN4</accession>